<proteinExistence type="predicted"/>
<keyword evidence="1" id="KW-1133">Transmembrane helix</keyword>
<dbReference type="Proteomes" id="UP001595453">
    <property type="component" value="Unassembled WGS sequence"/>
</dbReference>
<gene>
    <name evidence="2" type="ORF">ACFOEE_01085</name>
</gene>
<sequence length="63" mass="7260">MFVSLSLLCTILLFVLTTIDGMPRKRWMAFAALSGPVAVVLYSVHLRRAWMRTLGFGQRRWFA</sequence>
<keyword evidence="1" id="KW-0472">Membrane</keyword>
<feature type="transmembrane region" description="Helical" evidence="1">
    <location>
        <begin position="27"/>
        <end position="44"/>
    </location>
</feature>
<comment type="caution">
    <text evidence="2">The sequence shown here is derived from an EMBL/GenBank/DDBJ whole genome shotgun (WGS) entry which is preliminary data.</text>
</comment>
<name>A0ABV7CCN2_9GAMM</name>
<keyword evidence="3" id="KW-1185">Reference proteome</keyword>
<keyword evidence="1" id="KW-0812">Transmembrane</keyword>
<organism evidence="2 3">
    <name type="scientific">Pseudoalteromonas fenneropenaei</name>
    <dbReference type="NCBI Taxonomy" id="1737459"/>
    <lineage>
        <taxon>Bacteria</taxon>
        <taxon>Pseudomonadati</taxon>
        <taxon>Pseudomonadota</taxon>
        <taxon>Gammaproteobacteria</taxon>
        <taxon>Alteromonadales</taxon>
        <taxon>Pseudoalteromonadaceae</taxon>
        <taxon>Pseudoalteromonas</taxon>
    </lineage>
</organism>
<evidence type="ECO:0000313" key="3">
    <source>
        <dbReference type="Proteomes" id="UP001595453"/>
    </source>
</evidence>
<accession>A0ABV7CCN2</accession>
<reference evidence="3" key="1">
    <citation type="journal article" date="2019" name="Int. J. Syst. Evol. Microbiol.">
        <title>The Global Catalogue of Microorganisms (GCM) 10K type strain sequencing project: providing services to taxonomists for standard genome sequencing and annotation.</title>
        <authorList>
            <consortium name="The Broad Institute Genomics Platform"/>
            <consortium name="The Broad Institute Genome Sequencing Center for Infectious Disease"/>
            <person name="Wu L."/>
            <person name="Ma J."/>
        </authorList>
    </citation>
    <scope>NUCLEOTIDE SEQUENCE [LARGE SCALE GENOMIC DNA]</scope>
    <source>
        <strain evidence="3">KCTC 42730</strain>
    </source>
</reference>
<dbReference type="RefSeq" id="WP_377120026.1">
    <property type="nucleotide sequence ID" value="NZ_JBHRSD010000001.1"/>
</dbReference>
<protein>
    <submittedName>
        <fullName evidence="2">Uncharacterized protein</fullName>
    </submittedName>
</protein>
<dbReference type="EMBL" id="JBHRSD010000001">
    <property type="protein sequence ID" value="MFC3031117.1"/>
    <property type="molecule type" value="Genomic_DNA"/>
</dbReference>
<evidence type="ECO:0000313" key="2">
    <source>
        <dbReference type="EMBL" id="MFC3031117.1"/>
    </source>
</evidence>
<evidence type="ECO:0000256" key="1">
    <source>
        <dbReference type="SAM" id="Phobius"/>
    </source>
</evidence>